<dbReference type="OrthoDB" id="2363646at2"/>
<sequence length="285" mass="32610">MESIVNELIREGIIENDVEEFESLKGGTSSKIGYLKLRNGQKFIIKSNAPKVIEAESYFLNVYQDVSLFPSLIFVDPAFRYIVYTYIEGESDGHFDKKYALKVLVKKVINCYNPAEIQGMWGLMEEPVTSWGNYLLGEIEVASERLNSVLGKEDCQFIRSLVVKSNRNVIDYPFLLHGDCGVHNFIWKNEQLCGVIDPTPIVGTPIYDLVFAFCSSPMDLSKETIIEAAKVMKFPIAEEKLVEEVMIGLYIRISRCVIYHPKDLPKYLKAWYEWKEIFKENGGTV</sequence>
<dbReference type="InterPro" id="IPR011009">
    <property type="entry name" value="Kinase-like_dom_sf"/>
</dbReference>
<dbReference type="SUPFAM" id="SSF56112">
    <property type="entry name" value="Protein kinase-like (PK-like)"/>
    <property type="match status" value="1"/>
</dbReference>
<evidence type="ECO:0000313" key="2">
    <source>
        <dbReference type="Proteomes" id="UP000233440"/>
    </source>
</evidence>
<dbReference type="RefSeq" id="WP_101355193.1">
    <property type="nucleotide sequence ID" value="NZ_PIQO01000013.1"/>
</dbReference>
<evidence type="ECO:0000313" key="1">
    <source>
        <dbReference type="EMBL" id="PKR83990.1"/>
    </source>
</evidence>
<keyword evidence="2" id="KW-1185">Reference proteome</keyword>
<dbReference type="Gene3D" id="3.90.1200.10">
    <property type="match status" value="1"/>
</dbReference>
<protein>
    <submittedName>
        <fullName evidence="1">Aminoglycoside phosphotransferase</fullName>
    </submittedName>
</protein>
<keyword evidence="1" id="KW-0808">Transferase</keyword>
<proteinExistence type="predicted"/>
<dbReference type="AlphaFoldDB" id="A0A2N3LH79"/>
<dbReference type="Proteomes" id="UP000233440">
    <property type="component" value="Unassembled WGS sequence"/>
</dbReference>
<reference evidence="1 2" key="1">
    <citation type="submission" date="2017-11" db="EMBL/GenBank/DDBJ databases">
        <title>Bacillus camelliae sp. nov., isolated from pu'er tea.</title>
        <authorList>
            <person name="Niu L."/>
        </authorList>
    </citation>
    <scope>NUCLEOTIDE SEQUENCE [LARGE SCALE GENOMIC DNA]</scope>
    <source>
        <strain evidence="1 2">7578-1</strain>
    </source>
</reference>
<gene>
    <name evidence="1" type="ORF">CWO92_15830</name>
</gene>
<comment type="caution">
    <text evidence="1">The sequence shown here is derived from an EMBL/GenBank/DDBJ whole genome shotgun (WGS) entry which is preliminary data.</text>
</comment>
<organism evidence="1 2">
    <name type="scientific">Heyndrickxia camelliae</name>
    <dbReference type="NCBI Taxonomy" id="1707093"/>
    <lineage>
        <taxon>Bacteria</taxon>
        <taxon>Bacillati</taxon>
        <taxon>Bacillota</taxon>
        <taxon>Bacilli</taxon>
        <taxon>Bacillales</taxon>
        <taxon>Bacillaceae</taxon>
        <taxon>Heyndrickxia</taxon>
    </lineage>
</organism>
<dbReference type="EMBL" id="PIQO01000013">
    <property type="protein sequence ID" value="PKR83990.1"/>
    <property type="molecule type" value="Genomic_DNA"/>
</dbReference>
<dbReference type="GO" id="GO:0016740">
    <property type="term" value="F:transferase activity"/>
    <property type="evidence" value="ECO:0007669"/>
    <property type="project" value="UniProtKB-KW"/>
</dbReference>
<accession>A0A2N3LH79</accession>
<name>A0A2N3LH79_9BACI</name>